<dbReference type="InterPro" id="IPR027417">
    <property type="entry name" value="P-loop_NTPase"/>
</dbReference>
<dbReference type="PANTHER" id="PTHR13696">
    <property type="entry name" value="P-LOOP CONTAINING NUCLEOSIDE TRIPHOSPHATE HYDROLASE"/>
    <property type="match status" value="1"/>
</dbReference>
<evidence type="ECO:0000313" key="3">
    <source>
        <dbReference type="Proteomes" id="UP000319502"/>
    </source>
</evidence>
<dbReference type="RefSeq" id="WP_144309842.1">
    <property type="nucleotide sequence ID" value="NZ_VMNK01000010.1"/>
</dbReference>
<evidence type="ECO:0000259" key="1">
    <source>
        <dbReference type="Pfam" id="PF01656"/>
    </source>
</evidence>
<dbReference type="EMBL" id="VMNK01000010">
    <property type="protein sequence ID" value="TVO55933.1"/>
    <property type="molecule type" value="Genomic_DNA"/>
</dbReference>
<dbReference type="AlphaFoldDB" id="A0A557QSN8"/>
<dbReference type="Gene3D" id="3.40.50.300">
    <property type="entry name" value="P-loop containing nucleotide triphosphate hydrolases"/>
    <property type="match status" value="1"/>
</dbReference>
<organism evidence="2 3">
    <name type="scientific">Denitromonas halophila</name>
    <dbReference type="NCBI Taxonomy" id="1629404"/>
    <lineage>
        <taxon>Bacteria</taxon>
        <taxon>Pseudomonadati</taxon>
        <taxon>Pseudomonadota</taxon>
        <taxon>Betaproteobacteria</taxon>
        <taxon>Rhodocyclales</taxon>
        <taxon>Zoogloeaceae</taxon>
        <taxon>Denitromonas</taxon>
    </lineage>
</organism>
<sequence>MSIIVVGSSKGGSGKSTLCTNLIARHLATGATSLLLDGDAQRSSSSWAATRDQYGVAPEVVSMEKLGPDLKRSALEMGKHYDAVFIDVPGNNSPELRAALLVADLLVYPIRPSNFDAWVFHSDMTELVSSARTYNESLRVMLVMNGLAPAPAERQQQILSLREYLADYSGFYLSPHFLCHRNAFIAAIKEGRGVVEMAGRNESLGKAKLELDAVYSDAMKTLAGARPAAYLQQEISQ</sequence>
<dbReference type="InterPro" id="IPR050678">
    <property type="entry name" value="DNA_Partitioning_ATPase"/>
</dbReference>
<dbReference type="SUPFAM" id="SSF52540">
    <property type="entry name" value="P-loop containing nucleoside triphosphate hydrolases"/>
    <property type="match status" value="1"/>
</dbReference>
<dbReference type="PANTHER" id="PTHR13696:SF96">
    <property type="entry name" value="COBQ_COBB_MIND_PARA NUCLEOTIDE BINDING DOMAIN-CONTAINING PROTEIN"/>
    <property type="match status" value="1"/>
</dbReference>
<dbReference type="Pfam" id="PF01656">
    <property type="entry name" value="CbiA"/>
    <property type="match status" value="1"/>
</dbReference>
<dbReference type="OrthoDB" id="69313at2"/>
<comment type="caution">
    <text evidence="2">The sequence shown here is derived from an EMBL/GenBank/DDBJ whole genome shotgun (WGS) entry which is preliminary data.</text>
</comment>
<keyword evidence="3" id="KW-1185">Reference proteome</keyword>
<accession>A0A557QSN8</accession>
<dbReference type="Proteomes" id="UP000319502">
    <property type="component" value="Unassembled WGS sequence"/>
</dbReference>
<dbReference type="PIRSF" id="PIRSF009320">
    <property type="entry name" value="Nuc_binding_HP_1000"/>
    <property type="match status" value="1"/>
</dbReference>
<proteinExistence type="predicted"/>
<dbReference type="InterPro" id="IPR002586">
    <property type="entry name" value="CobQ/CobB/MinD/ParA_Nub-bd_dom"/>
</dbReference>
<protein>
    <submittedName>
        <fullName evidence="2">Chromosome partitioning protein</fullName>
    </submittedName>
</protein>
<dbReference type="CDD" id="cd02042">
    <property type="entry name" value="ParAB_family"/>
    <property type="match status" value="1"/>
</dbReference>
<reference evidence="2 3" key="1">
    <citation type="submission" date="2019-07" db="EMBL/GenBank/DDBJ databases">
        <title>The pathways for chlorine oxyanion respiration interact through the shared metabolite chlorate.</title>
        <authorList>
            <person name="Barnum T.P."/>
            <person name="Cheng Y."/>
            <person name="Hill K.A."/>
            <person name="Lucas L.N."/>
            <person name="Carlson H.K."/>
            <person name="Coates J.D."/>
        </authorList>
    </citation>
    <scope>NUCLEOTIDE SEQUENCE [LARGE SCALE GENOMIC DNA]</scope>
    <source>
        <strain evidence="2 3">SFB-3</strain>
    </source>
</reference>
<name>A0A557QSN8_9RHOO</name>
<evidence type="ECO:0000313" key="2">
    <source>
        <dbReference type="EMBL" id="TVO55933.1"/>
    </source>
</evidence>
<gene>
    <name evidence="2" type="ORF">FHP91_12045</name>
</gene>
<feature type="domain" description="CobQ/CobB/MinD/ParA nucleotide binding" evidence="1">
    <location>
        <begin position="4"/>
        <end position="191"/>
    </location>
</feature>